<feature type="domain" description="EGF-like" evidence="2">
    <location>
        <begin position="483"/>
        <end position="513"/>
    </location>
</feature>
<dbReference type="EMBL" id="GG662853">
    <property type="protein sequence ID" value="EWS76483.1"/>
    <property type="molecule type" value="Genomic_DNA"/>
</dbReference>
<feature type="transmembrane region" description="Helical" evidence="1">
    <location>
        <begin position="2220"/>
        <end position="2241"/>
    </location>
</feature>
<dbReference type="InterPro" id="IPR000742">
    <property type="entry name" value="EGF"/>
</dbReference>
<accession>W7XH55</accession>
<dbReference type="PANTHER" id="PTHR15332:SF175">
    <property type="entry name" value="PROPROTEIN CONVERTASE SUBTILISIN_KEXIN TYPE 5-LIKE"/>
    <property type="match status" value="1"/>
</dbReference>
<dbReference type="SUPFAM" id="SSF57184">
    <property type="entry name" value="Growth factor receptor domain"/>
    <property type="match status" value="11"/>
</dbReference>
<dbReference type="Proteomes" id="UP000009168">
    <property type="component" value="Unassembled WGS sequence"/>
</dbReference>
<dbReference type="SMART" id="SM00261">
    <property type="entry name" value="FU"/>
    <property type="match status" value="26"/>
</dbReference>
<evidence type="ECO:0000256" key="1">
    <source>
        <dbReference type="SAM" id="Phobius"/>
    </source>
</evidence>
<evidence type="ECO:0000313" key="3">
    <source>
        <dbReference type="EMBL" id="EWS76483.1"/>
    </source>
</evidence>
<evidence type="ECO:0000259" key="2">
    <source>
        <dbReference type="SMART" id="SM00181"/>
    </source>
</evidence>
<keyword evidence="4" id="KW-1185">Reference proteome</keyword>
<feature type="domain" description="EGF-like" evidence="2">
    <location>
        <begin position="527"/>
        <end position="559"/>
    </location>
</feature>
<feature type="domain" description="EGF-like" evidence="2">
    <location>
        <begin position="829"/>
        <end position="859"/>
    </location>
</feature>
<feature type="domain" description="EGF-like" evidence="2">
    <location>
        <begin position="1309"/>
        <end position="1349"/>
    </location>
</feature>
<dbReference type="KEGG" id="tet:TTHERM_000059526"/>
<sequence length="2326" mass="262395">MDDYGTLSAYNKNILPCSNSYGQFQTNYYANFNCVDKQKPTMDSNYGIFEIDDLPPHFRREVRIEIFHNKESKIQLSFQLDNLSPISVQLNKGSLARLQIPCQSKSNNIDSETEYYYNFNQVNINPQTNSISTFSVLEQCSDKSYLRIRSIQFNIESCHNSCLSCTGPSDSNCSSCDSTCATLKNQQCVLKSSNYVLQEGKCAYNCSIPHFLINSKCIWIPNCQTISIENNCTQCQSGFIPVQTKNYEAQCQKYCPKDYTKINGVCVDNKKNISGQYLLQSFYQYVFSSIEIEKNNINFTGQMQINAQSSKYTRCGDYQLLGGFFSNIQGSQISTNQYTSNYKLIRVSFKWILIDYNSSDNPSISVQLQGQTQQSQSILLKDAQQQQICGLNNQDYIGDFQYDFNVPTGTFSIIISNQMSDIPSADSDKYDQTNRHQYFGIRDFQIYTFNCQQDFCIQCASQLPNACQQCDIGYYLNNGSCTQCLKDCQECQNGTYCTVCKGGRILNSSKACVCPTKQYWNGSNCIACQNNSCDTCDSSDSTKCITCPPNFYLFNQNCLSDCPPLTYKNTNTLKCESCLTNCKTCLDATSCQLCQPNYYLSADKKSCQLTCPQGQQQNSNSYTCIPCQDSNCQLCQQQIDQCTKCGNNYNLQGNKCQQYCDPSYYSDNFVCKLCSQKYLNCQQCNLTQCIQCQPTYFLYNGTCTNICPSGYFQDTSTSIQKCTKCSNTSCQTCDPSLSSKCLTCSNLQYKQGDNCVDNCDSNMFPNSSRVCTLCSSKFIGCFLCTPTQCLSCVNSSDYLDKINNSCGSTCPQSTFKDSSGTPPSNICTACDSNCKTCEQVSTQCTSCNNDKYLQGTNCQSSCDSSYYPNSDRKCTTCNSKYPNCTQCTASQCFQCNLPYFFVEGQSTCQIQCPQGYGPISTATNNTCKPCTNNDCKSCQSPNLDLCDSCYPNSIKPYLSGTSCISSCAQNEYVESATNKCILCSLKTQGCDTCAETACKSCSTQYLDVTTGKCVDDCVTLSLKPIETPIKKCVLDCVTIDPLMTFCVNCQTDAISKTMCLECENGKYLDQGLCQGSCPDGKYPDSNSICQPCRNKFEGCNKCTSNSCTSCLDSTQYYDPIAQKCVVSCEYGANPQLPSLICQSCLKNTCKQCSQLVLSQCTSCFSDGMYQYLQNGDCVQSCSNKYYTDGLICKLCSDKIPYCDICNTDGCLQCSSNYYLSIDRQQCTPLCPDKQYGSSINGVFICQYCQNSRCLQCDSSQPNLCLICDQLQSTKYLENGQCQLSCSDHSFPDSQNVCKKCESKFQNCDSCNQSNCLSCNVGYYLDVQTYSCVANCPKGMYGSNFTQQCEFCDQKNECEICDPQKPNQCTKCISSLYLQNGFCTLNCTDGTYPDSNNICQPCSDFDANCIKCNSKYCTQCQAGDIYLDVVSKKCINTCLDGYYKNQDQFTGVKTCEICLNTLCKTCQADGSCLSCYTTNHEQYLNGNQCVQTCPKYIDDVNKLCVESCPSSNQVPDKTTQKCTICSQKIYNLECLANCPQGTVEDPLNSNLCIQCKSIFSNCDICDQNNCLKCLPNNFLNNGKCSSDCPLNTYKNYQNNECVSSCNQSGYFADQNSKSCLQCNTNTCTECVDTKDKCTKCIPGKFYYESLNQCYSDCPQKTYKDILSQKCLPCDQKTCLKCEGGGKCLECEDFLNEDDHKCYQDCPNGKYYYLQKCVKSCQVGQYLDQIQNTCFDCPDNCVECLQKNECIKCLPSYMNNSDKNQPQICDQCIDGYFLQNEMCIKCSIDCQTCLNSASECQTCPQGYNLDFKKQCIVCNQDQQFDEISKKCMIKQTGGVIPKLQVLDEIQQKDNKILIQAKITFSEEIFVIEPKWNMNLDSVQSQDYEIRYDIVHEQEINLKFNSSEIGQKAQKLKALISITIEKNSNNQYKQLLVDFMNEKNIVQSQNFGLKIIKLQGNLPEYGFYKYPQMSKSTEISQALIGTSYFALVLGAPFYMLVSFFDILQLTNYLLYLNVQYQDNLYNVIKLFDFANFEFIPNVKKDNSSSPFKFRMEKIDTFIYSNLVQSIVIWLFSCLTYILSKVFIKKYKIQKNIFIDAMRSYHNQYFFQIIIGLGFLTYCDLLLSVFLQFYDSANMTASQLVGVISATVLLLGIIALNILTLKSTRIQTYQLIFNDKIKSLYGYLYNGIEMNQKKAVMNLLFLFRRTVVIQQLVFNQSNPINQTYICCLCVGIEFTVMLILKPYKNLNEQKLHLGSRFLMILSMILIMILAINDSVQNLSYSTQNCISIFISVQLLVIYITQVCYLVTQIYQILRKKYLLKQQSKLV</sequence>
<dbReference type="OrthoDB" id="311164at2759"/>
<feature type="transmembrane region" description="Helical" evidence="1">
    <location>
        <begin position="2286"/>
        <end position="2307"/>
    </location>
</feature>
<proteinExistence type="predicted"/>
<feature type="domain" description="EGF-like" evidence="2">
    <location>
        <begin position="1061"/>
        <end position="1103"/>
    </location>
</feature>
<feature type="transmembrane region" description="Helical" evidence="1">
    <location>
        <begin position="2063"/>
        <end position="2084"/>
    </location>
</feature>
<organism evidence="3 4">
    <name type="scientific">Tetrahymena thermophila (strain SB210)</name>
    <dbReference type="NCBI Taxonomy" id="312017"/>
    <lineage>
        <taxon>Eukaryota</taxon>
        <taxon>Sar</taxon>
        <taxon>Alveolata</taxon>
        <taxon>Ciliophora</taxon>
        <taxon>Intramacronucleata</taxon>
        <taxon>Oligohymenophorea</taxon>
        <taxon>Hymenostomatida</taxon>
        <taxon>Tetrahymenina</taxon>
        <taxon>Tetrahymenidae</taxon>
        <taxon>Tetrahymena</taxon>
    </lineage>
</organism>
<feature type="transmembrane region" description="Helical" evidence="1">
    <location>
        <begin position="2136"/>
        <end position="2159"/>
    </location>
</feature>
<dbReference type="SMART" id="SM00181">
    <property type="entry name" value="EGF"/>
    <property type="match status" value="15"/>
</dbReference>
<feature type="domain" description="EGF-like" evidence="2">
    <location>
        <begin position="1741"/>
        <end position="1782"/>
    </location>
</feature>
<dbReference type="InParanoid" id="W7XH55"/>
<dbReference type="GeneID" id="24437061"/>
<feature type="transmembrane region" description="Helical" evidence="1">
    <location>
        <begin position="2105"/>
        <end position="2130"/>
    </location>
</feature>
<feature type="domain" description="EGF-like" evidence="2">
    <location>
        <begin position="1783"/>
        <end position="1814"/>
    </location>
</feature>
<reference evidence="4" key="1">
    <citation type="journal article" date="2006" name="PLoS Biol.">
        <title>Macronuclear genome sequence of the ciliate Tetrahymena thermophila, a model eukaryote.</title>
        <authorList>
            <person name="Eisen J.A."/>
            <person name="Coyne R.S."/>
            <person name="Wu M."/>
            <person name="Wu D."/>
            <person name="Thiagarajan M."/>
            <person name="Wortman J.R."/>
            <person name="Badger J.H."/>
            <person name="Ren Q."/>
            <person name="Amedeo P."/>
            <person name="Jones K.M."/>
            <person name="Tallon L.J."/>
            <person name="Delcher A.L."/>
            <person name="Salzberg S.L."/>
            <person name="Silva J.C."/>
            <person name="Haas B.J."/>
            <person name="Majoros W.H."/>
            <person name="Farzad M."/>
            <person name="Carlton J.M."/>
            <person name="Smith R.K. Jr."/>
            <person name="Garg J."/>
            <person name="Pearlman R.E."/>
            <person name="Karrer K.M."/>
            <person name="Sun L."/>
            <person name="Manning G."/>
            <person name="Elde N.C."/>
            <person name="Turkewitz A.P."/>
            <person name="Asai D.J."/>
            <person name="Wilkes D.E."/>
            <person name="Wang Y."/>
            <person name="Cai H."/>
            <person name="Collins K."/>
            <person name="Stewart B.A."/>
            <person name="Lee S.R."/>
            <person name="Wilamowska K."/>
            <person name="Weinberg Z."/>
            <person name="Ruzzo W.L."/>
            <person name="Wloga D."/>
            <person name="Gaertig J."/>
            <person name="Frankel J."/>
            <person name="Tsao C.-C."/>
            <person name="Gorovsky M.A."/>
            <person name="Keeling P.J."/>
            <person name="Waller R.F."/>
            <person name="Patron N.J."/>
            <person name="Cherry J.M."/>
            <person name="Stover N.A."/>
            <person name="Krieger C.J."/>
            <person name="del Toro C."/>
            <person name="Ryder H.F."/>
            <person name="Williamson S.C."/>
            <person name="Barbeau R.A."/>
            <person name="Hamilton E.P."/>
            <person name="Orias E."/>
        </authorList>
    </citation>
    <scope>NUCLEOTIDE SEQUENCE [LARGE SCALE GENOMIC DNA]</scope>
    <source>
        <strain evidence="4">SB210</strain>
    </source>
</reference>
<dbReference type="SMART" id="SM01411">
    <property type="entry name" value="Ephrin_rec_like"/>
    <property type="match status" value="7"/>
</dbReference>
<dbReference type="CDD" id="cd00064">
    <property type="entry name" value="FU"/>
    <property type="match status" value="3"/>
</dbReference>
<feature type="transmembrane region" description="Helical" evidence="1">
    <location>
        <begin position="2253"/>
        <end position="2271"/>
    </location>
</feature>
<dbReference type="PANTHER" id="PTHR15332">
    <property type="entry name" value="PROPROTEIN CONVERTASE SUBTILISIN_KEXIN TYPE 5-LIKE"/>
    <property type="match status" value="1"/>
</dbReference>
<feature type="domain" description="EGF-like" evidence="2">
    <location>
        <begin position="1410"/>
        <end position="1455"/>
    </location>
</feature>
<dbReference type="InterPro" id="IPR006212">
    <property type="entry name" value="Furin_repeat"/>
</dbReference>
<dbReference type="InterPro" id="IPR009030">
    <property type="entry name" value="Growth_fac_rcpt_cys_sf"/>
</dbReference>
<feature type="domain" description="EGF-like" evidence="2">
    <location>
        <begin position="577"/>
        <end position="608"/>
    </location>
</feature>
<feature type="domain" description="EGF-like" evidence="2">
    <location>
        <begin position="1532"/>
        <end position="1565"/>
    </location>
</feature>
<feature type="domain" description="EGF-like" evidence="2">
    <location>
        <begin position="626"/>
        <end position="657"/>
    </location>
</feature>
<evidence type="ECO:0000313" key="4">
    <source>
        <dbReference type="Proteomes" id="UP000009168"/>
    </source>
</evidence>
<dbReference type="RefSeq" id="XP_012650983.1">
    <property type="nucleotide sequence ID" value="XM_012795529.1"/>
</dbReference>
<gene>
    <name evidence="3" type="ORF">TTHERM_000059526</name>
</gene>
<feature type="domain" description="EGF-like" evidence="2">
    <location>
        <begin position="673"/>
        <end position="704"/>
    </location>
</feature>
<feature type="domain" description="EGF-like" evidence="2">
    <location>
        <begin position="450"/>
        <end position="482"/>
    </location>
</feature>
<dbReference type="Gene3D" id="2.10.220.10">
    <property type="entry name" value="Hormone Receptor, Insulin-like Growth Factor Receptor 1, Chain A, domain 2"/>
    <property type="match status" value="13"/>
</dbReference>
<feature type="domain" description="EGF-like" evidence="2">
    <location>
        <begin position="1671"/>
        <end position="1716"/>
    </location>
</feature>
<keyword evidence="1" id="KW-0812">Transmembrane</keyword>
<feature type="domain" description="EGF-like" evidence="2">
    <location>
        <begin position="222"/>
        <end position="267"/>
    </location>
</feature>
<keyword evidence="1" id="KW-0472">Membrane</keyword>
<protein>
    <submittedName>
        <fullName evidence="3">Zinc finger lsd1 subclass family protein</fullName>
    </submittedName>
</protein>
<keyword evidence="1" id="KW-1133">Transmembrane helix</keyword>
<name>W7XH55_TETTS</name>